<keyword evidence="2 4" id="KW-0067">ATP-binding</keyword>
<dbReference type="InterPro" id="IPR003439">
    <property type="entry name" value="ABC_transporter-like_ATP-bd"/>
</dbReference>
<comment type="caution">
    <text evidence="4">The sequence shown here is derived from an EMBL/GenBank/DDBJ whole genome shotgun (WGS) entry which is preliminary data.</text>
</comment>
<reference evidence="4 5" key="1">
    <citation type="submission" date="2018-08" db="EMBL/GenBank/DDBJ databases">
        <title>Sequencing the genomes of 1000 actinobacteria strains.</title>
        <authorList>
            <person name="Klenk H.-P."/>
        </authorList>
    </citation>
    <scope>NUCLEOTIDE SEQUENCE [LARGE SCALE GENOMIC DNA]</scope>
    <source>
        <strain evidence="4 5">DSM 22967</strain>
    </source>
</reference>
<accession>A0A3D9UZ91</accession>
<evidence type="ECO:0000313" key="4">
    <source>
        <dbReference type="EMBL" id="REF31925.1"/>
    </source>
</evidence>
<keyword evidence="5" id="KW-1185">Reference proteome</keyword>
<proteinExistence type="predicted"/>
<dbReference type="PROSITE" id="PS50893">
    <property type="entry name" value="ABC_TRANSPORTER_2"/>
    <property type="match status" value="1"/>
</dbReference>
<dbReference type="PANTHER" id="PTHR43038">
    <property type="entry name" value="ATP-BINDING CASSETTE, SUB-FAMILY H, MEMBER 1"/>
    <property type="match status" value="1"/>
</dbReference>
<dbReference type="GO" id="GO:0016887">
    <property type="term" value="F:ATP hydrolysis activity"/>
    <property type="evidence" value="ECO:0007669"/>
    <property type="project" value="InterPro"/>
</dbReference>
<dbReference type="Pfam" id="PF00005">
    <property type="entry name" value="ABC_tran"/>
    <property type="match status" value="1"/>
</dbReference>
<dbReference type="OrthoDB" id="9804819at2"/>
<dbReference type="InterPro" id="IPR017871">
    <property type="entry name" value="ABC_transporter-like_CS"/>
</dbReference>
<dbReference type="AlphaFoldDB" id="A0A3D9UZ91"/>
<name>A0A3D9UZ91_9MICO</name>
<dbReference type="GO" id="GO:0005524">
    <property type="term" value="F:ATP binding"/>
    <property type="evidence" value="ECO:0007669"/>
    <property type="project" value="UniProtKB-KW"/>
</dbReference>
<dbReference type="RefSeq" id="WP_115923696.1">
    <property type="nucleotide sequence ID" value="NZ_QTUA01000001.1"/>
</dbReference>
<dbReference type="SMART" id="SM00382">
    <property type="entry name" value="AAA"/>
    <property type="match status" value="1"/>
</dbReference>
<evidence type="ECO:0000256" key="2">
    <source>
        <dbReference type="ARBA" id="ARBA00022840"/>
    </source>
</evidence>
<dbReference type="PANTHER" id="PTHR43038:SF3">
    <property type="entry name" value="ABC TRANSPORTER G FAMILY MEMBER 20 ISOFORM X1"/>
    <property type="match status" value="1"/>
</dbReference>
<dbReference type="EMBL" id="QTUA01000001">
    <property type="protein sequence ID" value="REF31925.1"/>
    <property type="molecule type" value="Genomic_DNA"/>
</dbReference>
<feature type="domain" description="ABC transporter" evidence="3">
    <location>
        <begin position="15"/>
        <end position="238"/>
    </location>
</feature>
<dbReference type="SUPFAM" id="SSF52540">
    <property type="entry name" value="P-loop containing nucleoside triphosphate hydrolases"/>
    <property type="match status" value="1"/>
</dbReference>
<gene>
    <name evidence="4" type="ORF">DFJ65_3016</name>
</gene>
<evidence type="ECO:0000256" key="1">
    <source>
        <dbReference type="ARBA" id="ARBA00022741"/>
    </source>
</evidence>
<dbReference type="InterPro" id="IPR027417">
    <property type="entry name" value="P-loop_NTPase"/>
</dbReference>
<organism evidence="4 5">
    <name type="scientific">Calidifontibacter indicus</name>
    <dbReference type="NCBI Taxonomy" id="419650"/>
    <lineage>
        <taxon>Bacteria</taxon>
        <taxon>Bacillati</taxon>
        <taxon>Actinomycetota</taxon>
        <taxon>Actinomycetes</taxon>
        <taxon>Micrococcales</taxon>
        <taxon>Dermacoccaceae</taxon>
        <taxon>Calidifontibacter</taxon>
    </lineage>
</organism>
<keyword evidence="1" id="KW-0547">Nucleotide-binding</keyword>
<dbReference type="Proteomes" id="UP000256253">
    <property type="component" value="Unassembled WGS sequence"/>
</dbReference>
<protein>
    <submittedName>
        <fullName evidence="4">ABC-2 type transport system ATP-binding protein</fullName>
    </submittedName>
</protein>
<dbReference type="Gene3D" id="3.40.50.300">
    <property type="entry name" value="P-loop containing nucleotide triphosphate hydrolases"/>
    <property type="match status" value="1"/>
</dbReference>
<evidence type="ECO:0000259" key="3">
    <source>
        <dbReference type="PROSITE" id="PS50893"/>
    </source>
</evidence>
<dbReference type="InterPro" id="IPR003593">
    <property type="entry name" value="AAA+_ATPase"/>
</dbReference>
<sequence length="260" mass="28078">MMNSSPAEFPTRGAVYARDLVVARAGNEVLRSLSFDVPRGTVVGLMGPSGCGKTTLMRSIVGVQRIESGHLDVLDHSPTDHALRHRLGYVTQAVSVYRDLTVRQNARYFAAIQGSTPHAADRAIDTVGLADHADRTVENLSGGQASRASLACALVGDPELLVLDEPTVGLDPVTREEIWTHFRRLADAGATLLVSSHVMDEAARCDSVLLMRDGRLLAHLPPQELLDRTGESTMDAAFLSLIRRGNAGPKRASDHQGDRR</sequence>
<dbReference type="PROSITE" id="PS00211">
    <property type="entry name" value="ABC_TRANSPORTER_1"/>
    <property type="match status" value="1"/>
</dbReference>
<evidence type="ECO:0000313" key="5">
    <source>
        <dbReference type="Proteomes" id="UP000256253"/>
    </source>
</evidence>
<dbReference type="CDD" id="cd03230">
    <property type="entry name" value="ABC_DR_subfamily_A"/>
    <property type="match status" value="1"/>
</dbReference>